<comment type="similarity">
    <text evidence="5">Belongs to the Vgb family.</text>
</comment>
<comment type="cofactor">
    <cofactor evidence="5">
        <name>Mg(2+)</name>
        <dbReference type="ChEBI" id="CHEBI:18420"/>
    </cofactor>
</comment>
<evidence type="ECO:0000256" key="1">
    <source>
        <dbReference type="ARBA" id="ARBA00022723"/>
    </source>
</evidence>
<dbReference type="InterPro" id="IPR011217">
    <property type="entry name" value="Vgb_bact"/>
</dbReference>
<dbReference type="InterPro" id="IPR015943">
    <property type="entry name" value="WD40/YVTN_repeat-like_dom_sf"/>
</dbReference>
<evidence type="ECO:0000256" key="2">
    <source>
        <dbReference type="ARBA" id="ARBA00022842"/>
    </source>
</evidence>
<dbReference type="SUPFAM" id="SSF63829">
    <property type="entry name" value="Calcium-dependent phosphotriesterase"/>
    <property type="match status" value="1"/>
</dbReference>
<keyword evidence="3 5" id="KW-0456">Lyase</keyword>
<organism evidence="7 8">
    <name type="scientific">Ramlibacter montanisoli</name>
    <dbReference type="NCBI Taxonomy" id="2732512"/>
    <lineage>
        <taxon>Bacteria</taxon>
        <taxon>Pseudomonadati</taxon>
        <taxon>Pseudomonadota</taxon>
        <taxon>Betaproteobacteria</taxon>
        <taxon>Burkholderiales</taxon>
        <taxon>Comamonadaceae</taxon>
        <taxon>Ramlibacter</taxon>
    </lineage>
</organism>
<gene>
    <name evidence="7" type="ORF">HK415_04400</name>
</gene>
<dbReference type="GO" id="GO:0030288">
    <property type="term" value="C:outer membrane-bounded periplasmic space"/>
    <property type="evidence" value="ECO:0007669"/>
    <property type="project" value="TreeGrafter"/>
</dbReference>
<feature type="chain" id="PRO_5032287049" description="Virginiamycin B lyase" evidence="6">
    <location>
        <begin position="39"/>
        <end position="338"/>
    </location>
</feature>
<evidence type="ECO:0000256" key="4">
    <source>
        <dbReference type="ARBA" id="ARBA00023251"/>
    </source>
</evidence>
<dbReference type="GO" id="GO:0000287">
    <property type="term" value="F:magnesium ion binding"/>
    <property type="evidence" value="ECO:0007669"/>
    <property type="project" value="UniProtKB-UniRule"/>
</dbReference>
<keyword evidence="8" id="KW-1185">Reference proteome</keyword>
<comment type="subunit">
    <text evidence="5">Monomer.</text>
</comment>
<dbReference type="InterPro" id="IPR051344">
    <property type="entry name" value="Vgb"/>
</dbReference>
<dbReference type="PANTHER" id="PTHR40274:SF3">
    <property type="entry name" value="VIRGINIAMYCIN B LYASE"/>
    <property type="match status" value="1"/>
</dbReference>
<evidence type="ECO:0000256" key="3">
    <source>
        <dbReference type="ARBA" id="ARBA00023239"/>
    </source>
</evidence>
<keyword evidence="1 5" id="KW-0479">Metal-binding</keyword>
<accession>A0A849K811</accession>
<dbReference type="InterPro" id="IPR006311">
    <property type="entry name" value="TAT_signal"/>
</dbReference>
<comment type="function">
    <text evidence="5">Inactivates the type B streptogramin antibiotics by linearizing the lactone ring at the ester linkage, generating a free phenylglycine carboxylate and converting the threonyl moiety into 2-amino-butenoic acid.</text>
</comment>
<dbReference type="EMBL" id="JABFCS010000001">
    <property type="protein sequence ID" value="NNU42564.1"/>
    <property type="molecule type" value="Genomic_DNA"/>
</dbReference>
<keyword evidence="4 5" id="KW-0046">Antibiotic resistance</keyword>
<evidence type="ECO:0000313" key="7">
    <source>
        <dbReference type="EMBL" id="NNU42564.1"/>
    </source>
</evidence>
<dbReference type="Proteomes" id="UP000552954">
    <property type="component" value="Unassembled WGS sequence"/>
</dbReference>
<evidence type="ECO:0000256" key="5">
    <source>
        <dbReference type="PIRNR" id="PIRNR026412"/>
    </source>
</evidence>
<dbReference type="EC" id="4.2.99.-" evidence="5"/>
<comment type="caution">
    <text evidence="7">The sequence shown here is derived from an EMBL/GenBank/DDBJ whole genome shotgun (WGS) entry which is preliminary data.</text>
</comment>
<dbReference type="Gene3D" id="2.130.10.10">
    <property type="entry name" value="YVTN repeat-like/Quinoprotein amine dehydrogenase"/>
    <property type="match status" value="1"/>
</dbReference>
<reference evidence="7 8" key="2">
    <citation type="submission" date="2020-06" db="EMBL/GenBank/DDBJ databases">
        <title>Ramlibacter rhizophilus sp. nov., isolated from rhizosphere soil of national flower Mugunghwa from South Korea.</title>
        <authorList>
            <person name="Zheng-Fei Y."/>
            <person name="Huan T."/>
        </authorList>
    </citation>
    <scope>NUCLEOTIDE SEQUENCE [LARGE SCALE GENOMIC DNA]</scope>
    <source>
        <strain evidence="7 8">B156</strain>
    </source>
</reference>
<dbReference type="Pfam" id="PF24684">
    <property type="entry name" value="Vgb_lyase"/>
    <property type="match status" value="1"/>
</dbReference>
<dbReference type="GO" id="GO:0046677">
    <property type="term" value="P:response to antibiotic"/>
    <property type="evidence" value="ECO:0007669"/>
    <property type="project" value="UniProtKB-UniRule"/>
</dbReference>
<evidence type="ECO:0000313" key="8">
    <source>
        <dbReference type="Proteomes" id="UP000552954"/>
    </source>
</evidence>
<name>A0A849K811_9BURK</name>
<dbReference type="PROSITE" id="PS51318">
    <property type="entry name" value="TAT"/>
    <property type="match status" value="1"/>
</dbReference>
<reference evidence="7 8" key="1">
    <citation type="submission" date="2020-05" db="EMBL/GenBank/DDBJ databases">
        <authorList>
            <person name="Khan S.A."/>
            <person name="Jeon C.O."/>
            <person name="Chun B.H."/>
        </authorList>
    </citation>
    <scope>NUCLEOTIDE SEQUENCE [LARGE SCALE GENOMIC DNA]</scope>
    <source>
        <strain evidence="7 8">B156</strain>
    </source>
</reference>
<proteinExistence type="inferred from homology"/>
<dbReference type="AlphaFoldDB" id="A0A849K811"/>
<dbReference type="PANTHER" id="PTHR40274">
    <property type="entry name" value="VIRGINIAMYCIN B LYASE"/>
    <property type="match status" value="1"/>
</dbReference>
<dbReference type="GO" id="GO:0017001">
    <property type="term" value="P:antibiotic catabolic process"/>
    <property type="evidence" value="ECO:0007669"/>
    <property type="project" value="UniProtKB-UniRule"/>
</dbReference>
<protein>
    <recommendedName>
        <fullName evidence="5">Virginiamycin B lyase</fullName>
        <ecNumber evidence="5">4.2.99.-</ecNumber>
    </recommendedName>
    <alternativeName>
        <fullName evidence="5">Streptogramin B lyase</fullName>
    </alternativeName>
</protein>
<keyword evidence="2 5" id="KW-0460">Magnesium</keyword>
<evidence type="ECO:0000256" key="6">
    <source>
        <dbReference type="SAM" id="SignalP"/>
    </source>
</evidence>
<dbReference type="GO" id="GO:0016835">
    <property type="term" value="F:carbon-oxygen lyase activity"/>
    <property type="evidence" value="ECO:0007669"/>
    <property type="project" value="UniProtKB-UniRule"/>
</dbReference>
<feature type="signal peptide" evidence="6">
    <location>
        <begin position="1"/>
        <end position="38"/>
    </location>
</feature>
<keyword evidence="6" id="KW-0732">Signal</keyword>
<sequence>MSRPERRSPRMLPSTLSRRAALALTAAAALPALSFAQATPSLQSWKLATSRRTGIHDVAPAPDGGVWFSAQASGHLGWFDPASGRTELIALGSGSSPHGVIQGPDRAAWITDSGQNAMVRVTWPDRKVTVFPLPAGTPYANLNTCAFDKEGNCWFTGQSGFVGRVATGSGEVSVKQSPRGRGPYGICSTPAGDIWWCSLAGSFIAQIDRRTGDSRVVEPPTRNQGARRVWSDSRGRIWVSEWNSGQVSVHDPAANSWRAWKVPGNDPRIYAVYVDERDIVWLSDFGGNAMWSFDPRSEKFDRIAMPRDSANVRQILGRKGEVWLPESGTEHIAVIRTA</sequence>
<dbReference type="PIRSF" id="PIRSF026412">
    <property type="entry name" value="Streptogrm_lyase"/>
    <property type="match status" value="1"/>
</dbReference>